<proteinExistence type="predicted"/>
<feature type="compositionally biased region" description="Pro residues" evidence="1">
    <location>
        <begin position="7"/>
        <end position="18"/>
    </location>
</feature>
<dbReference type="RefSeq" id="WP_347703525.1">
    <property type="nucleotide sequence ID" value="NZ_JBDPZD010000001.1"/>
</dbReference>
<keyword evidence="4" id="KW-1185">Reference proteome</keyword>
<dbReference type="Proteomes" id="UP001495147">
    <property type="component" value="Unassembled WGS sequence"/>
</dbReference>
<evidence type="ECO:0000313" key="3">
    <source>
        <dbReference type="EMBL" id="MEO3690702.1"/>
    </source>
</evidence>
<name>A0ABV0FXP7_9BURK</name>
<evidence type="ECO:0000313" key="4">
    <source>
        <dbReference type="Proteomes" id="UP001495147"/>
    </source>
</evidence>
<feature type="domain" description="Oxidoreductase-like" evidence="2">
    <location>
        <begin position="11"/>
        <end position="51"/>
    </location>
</feature>
<protein>
    <submittedName>
        <fullName evidence="3">Oxidoreductase-like domain-containing protein</fullName>
    </submittedName>
</protein>
<evidence type="ECO:0000259" key="2">
    <source>
        <dbReference type="Pfam" id="PF09791"/>
    </source>
</evidence>
<organism evidence="3 4">
    <name type="scientific">Roseateles paludis</name>
    <dbReference type="NCBI Taxonomy" id="3145238"/>
    <lineage>
        <taxon>Bacteria</taxon>
        <taxon>Pseudomonadati</taxon>
        <taxon>Pseudomonadota</taxon>
        <taxon>Betaproteobacteria</taxon>
        <taxon>Burkholderiales</taxon>
        <taxon>Sphaerotilaceae</taxon>
        <taxon>Roseateles</taxon>
    </lineage>
</organism>
<dbReference type="EMBL" id="JBDPZD010000001">
    <property type="protein sequence ID" value="MEO3690702.1"/>
    <property type="molecule type" value="Genomic_DNA"/>
</dbReference>
<feature type="region of interest" description="Disordered" evidence="1">
    <location>
        <begin position="1"/>
        <end position="20"/>
    </location>
</feature>
<dbReference type="Pfam" id="PF09791">
    <property type="entry name" value="Oxidored-like"/>
    <property type="match status" value="1"/>
</dbReference>
<comment type="caution">
    <text evidence="3">The sequence shown here is derived from an EMBL/GenBank/DDBJ whole genome shotgun (WGS) entry which is preliminary data.</text>
</comment>
<sequence length="62" mass="7000">MDEPLPDADPMPQPPPAPALEDCCGNGCDPCIFDLHSLAMDDYRRALRAWRERHPERTPQSP</sequence>
<gene>
    <name evidence="3" type="ORF">ABDJ85_04425</name>
</gene>
<dbReference type="InterPro" id="IPR019180">
    <property type="entry name" value="Oxidoreductase-like_N"/>
</dbReference>
<evidence type="ECO:0000256" key="1">
    <source>
        <dbReference type="SAM" id="MobiDB-lite"/>
    </source>
</evidence>
<reference evidence="3 4" key="1">
    <citation type="submission" date="2024-05" db="EMBL/GenBank/DDBJ databases">
        <title>Roseateles sp. DJS-2-20 16S ribosomal RNA gene Genome sequencing and assembly.</title>
        <authorList>
            <person name="Woo H."/>
        </authorList>
    </citation>
    <scope>NUCLEOTIDE SEQUENCE [LARGE SCALE GENOMIC DNA]</scope>
    <source>
        <strain evidence="3 4">DJS-2-20</strain>
    </source>
</reference>
<accession>A0ABV0FXP7</accession>